<dbReference type="EMBL" id="JBHRTB010000010">
    <property type="protein sequence ID" value="MFC3144745.1"/>
    <property type="molecule type" value="Genomic_DNA"/>
</dbReference>
<protein>
    <submittedName>
        <fullName evidence="2">DUF2063 domain-containing protein</fullName>
    </submittedName>
</protein>
<reference evidence="3" key="1">
    <citation type="journal article" date="2019" name="Int. J. Syst. Evol. Microbiol.">
        <title>The Global Catalogue of Microorganisms (GCM) 10K type strain sequencing project: providing services to taxonomists for standard genome sequencing and annotation.</title>
        <authorList>
            <consortium name="The Broad Institute Genomics Platform"/>
            <consortium name="The Broad Institute Genome Sequencing Center for Infectious Disease"/>
            <person name="Wu L."/>
            <person name="Ma J."/>
        </authorList>
    </citation>
    <scope>NUCLEOTIDE SEQUENCE [LARGE SCALE GENOMIC DNA]</scope>
    <source>
        <strain evidence="3">KCTC 52366</strain>
    </source>
</reference>
<proteinExistence type="predicted"/>
<dbReference type="Proteomes" id="UP001595632">
    <property type="component" value="Unassembled WGS sequence"/>
</dbReference>
<dbReference type="RefSeq" id="WP_275634907.1">
    <property type="nucleotide sequence ID" value="NZ_JARGYD010000013.1"/>
</dbReference>
<keyword evidence="3" id="KW-1185">Reference proteome</keyword>
<comment type="caution">
    <text evidence="2">The sequence shown here is derived from an EMBL/GenBank/DDBJ whole genome shotgun (WGS) entry which is preliminary data.</text>
</comment>
<dbReference type="InterPro" id="IPR018640">
    <property type="entry name" value="DUF2063"/>
</dbReference>
<dbReference type="Pfam" id="PF09836">
    <property type="entry name" value="DUF2063"/>
    <property type="match status" value="1"/>
</dbReference>
<feature type="domain" description="Putative DNA-binding" evidence="1">
    <location>
        <begin position="4"/>
        <end position="95"/>
    </location>
</feature>
<accession>A0ABV7GX09</accession>
<name>A0ABV7GX09_9RHOB</name>
<evidence type="ECO:0000313" key="2">
    <source>
        <dbReference type="EMBL" id="MFC3144745.1"/>
    </source>
</evidence>
<organism evidence="2 3">
    <name type="scientific">Psychromarinibacter halotolerans</name>
    <dbReference type="NCBI Taxonomy" id="1775175"/>
    <lineage>
        <taxon>Bacteria</taxon>
        <taxon>Pseudomonadati</taxon>
        <taxon>Pseudomonadota</taxon>
        <taxon>Alphaproteobacteria</taxon>
        <taxon>Rhodobacterales</taxon>
        <taxon>Paracoccaceae</taxon>
        <taxon>Psychromarinibacter</taxon>
    </lineage>
</organism>
<dbReference type="InterPro" id="IPR044922">
    <property type="entry name" value="DUF2063_N_sf"/>
</dbReference>
<evidence type="ECO:0000259" key="1">
    <source>
        <dbReference type="Pfam" id="PF09836"/>
    </source>
</evidence>
<dbReference type="Gene3D" id="1.10.150.690">
    <property type="entry name" value="DUF2063"/>
    <property type="match status" value="1"/>
</dbReference>
<sequence length="253" mass="27081">MSVTQDQFTRAMLDPAAAVPPGLANPDGRPAARRFDVYRNNVAVSLTEALEQAFPVIRKLVGDANFRVLAGIYLRKHPPASALMMHYGQDMPGFLETFEPVQTLGYLPDVARLELALRASYHAADSCGVAPETLQALPPDRLMGSALRLAPSLRLLRSDWPVHGIWRFNTVPDAPKPEPRAEDVLILRPDYDPAPVLLPSGGGTFMARLLAHATLAEAHDAALDAAPGFDLAPLLGQLITAGAITGLTEGPTG</sequence>
<evidence type="ECO:0000313" key="3">
    <source>
        <dbReference type="Proteomes" id="UP001595632"/>
    </source>
</evidence>
<gene>
    <name evidence="2" type="ORF">ACFOGP_18630</name>
</gene>